<dbReference type="AlphaFoldDB" id="A0A1G2HXU7"/>
<dbReference type="PIRSF" id="PIRSF000164">
    <property type="entry name" value="DHO_oxidase"/>
    <property type="match status" value="1"/>
</dbReference>
<organism evidence="8 9">
    <name type="scientific">Candidatus Staskawiczbacteria bacterium RIFCSPHIGHO2_02_FULL_33_16</name>
    <dbReference type="NCBI Taxonomy" id="1802204"/>
    <lineage>
        <taxon>Bacteria</taxon>
        <taxon>Candidatus Staskawicziibacteriota</taxon>
    </lineage>
</organism>
<dbReference type="Proteomes" id="UP000179183">
    <property type="component" value="Unassembled WGS sequence"/>
</dbReference>
<keyword evidence="4" id="KW-0288">FMN</keyword>
<dbReference type="Pfam" id="PF01180">
    <property type="entry name" value="DHO_dh"/>
    <property type="match status" value="1"/>
</dbReference>
<dbReference type="EMBL" id="MHOQ01000009">
    <property type="protein sequence ID" value="OGZ67239.1"/>
    <property type="molecule type" value="Genomic_DNA"/>
</dbReference>
<evidence type="ECO:0000256" key="5">
    <source>
        <dbReference type="ARBA" id="ARBA00022975"/>
    </source>
</evidence>
<dbReference type="InterPro" id="IPR023359">
    <property type="entry name" value="Dihydro_DH_chainA_dom2"/>
</dbReference>
<dbReference type="InterPro" id="IPR005720">
    <property type="entry name" value="Dihydroorotate_DH_cat"/>
</dbReference>
<evidence type="ECO:0000256" key="2">
    <source>
        <dbReference type="ARBA" id="ARBA00004725"/>
    </source>
</evidence>
<protein>
    <recommendedName>
        <fullName evidence="7">Dihydroorotate dehydrogenase catalytic domain-containing protein</fullName>
    </recommendedName>
</protein>
<accession>A0A1G2HXU7</accession>
<keyword evidence="3" id="KW-0285">Flavoprotein</keyword>
<dbReference type="Gene3D" id="2.30.26.10">
    <property type="entry name" value="Dihydroorotate Dehydrogenase A, chain A, domain 2"/>
    <property type="match status" value="1"/>
</dbReference>
<gene>
    <name evidence="8" type="ORF">A3D34_00440</name>
</gene>
<name>A0A1G2HXU7_9BACT</name>
<comment type="cofactor">
    <cofactor evidence="1">
        <name>FMN</name>
        <dbReference type="ChEBI" id="CHEBI:58210"/>
    </cofactor>
</comment>
<dbReference type="GO" id="GO:0004152">
    <property type="term" value="F:dihydroorotate dehydrogenase activity"/>
    <property type="evidence" value="ECO:0007669"/>
    <property type="project" value="InterPro"/>
</dbReference>
<keyword evidence="6" id="KW-0560">Oxidoreductase</keyword>
<evidence type="ECO:0000259" key="7">
    <source>
        <dbReference type="Pfam" id="PF01180"/>
    </source>
</evidence>
<dbReference type="SUPFAM" id="SSF51395">
    <property type="entry name" value="FMN-linked oxidoreductases"/>
    <property type="match status" value="1"/>
</dbReference>
<comment type="pathway">
    <text evidence="2">Pyrimidine metabolism; UMP biosynthesis via de novo pathway.</text>
</comment>
<dbReference type="Gene3D" id="3.20.20.70">
    <property type="entry name" value="Aldolase class I"/>
    <property type="match status" value="1"/>
</dbReference>
<evidence type="ECO:0000256" key="1">
    <source>
        <dbReference type="ARBA" id="ARBA00001917"/>
    </source>
</evidence>
<dbReference type="PANTHER" id="PTHR48109:SF1">
    <property type="entry name" value="DIHYDROOROTATE DEHYDROGENASE (FUMARATE)"/>
    <property type="match status" value="1"/>
</dbReference>
<dbReference type="InterPro" id="IPR012135">
    <property type="entry name" value="Dihydroorotate_DH_1_2"/>
</dbReference>
<evidence type="ECO:0000256" key="4">
    <source>
        <dbReference type="ARBA" id="ARBA00022643"/>
    </source>
</evidence>
<dbReference type="GO" id="GO:0005737">
    <property type="term" value="C:cytoplasm"/>
    <property type="evidence" value="ECO:0007669"/>
    <property type="project" value="InterPro"/>
</dbReference>
<dbReference type="InterPro" id="IPR013785">
    <property type="entry name" value="Aldolase_TIM"/>
</dbReference>
<comment type="caution">
    <text evidence="8">The sequence shown here is derived from an EMBL/GenBank/DDBJ whole genome shotgun (WGS) entry which is preliminary data.</text>
</comment>
<dbReference type="PANTHER" id="PTHR48109">
    <property type="entry name" value="DIHYDROOROTATE DEHYDROGENASE (QUINONE), MITOCHONDRIAL-RELATED"/>
    <property type="match status" value="1"/>
</dbReference>
<evidence type="ECO:0000256" key="3">
    <source>
        <dbReference type="ARBA" id="ARBA00022630"/>
    </source>
</evidence>
<keyword evidence="5" id="KW-0665">Pyrimidine biosynthesis</keyword>
<reference evidence="8 9" key="1">
    <citation type="journal article" date="2016" name="Nat. Commun.">
        <title>Thousands of microbial genomes shed light on interconnected biogeochemical processes in an aquifer system.</title>
        <authorList>
            <person name="Anantharaman K."/>
            <person name="Brown C.T."/>
            <person name="Hug L.A."/>
            <person name="Sharon I."/>
            <person name="Castelle C.J."/>
            <person name="Probst A.J."/>
            <person name="Thomas B.C."/>
            <person name="Singh A."/>
            <person name="Wilkins M.J."/>
            <person name="Karaoz U."/>
            <person name="Brodie E.L."/>
            <person name="Williams K.H."/>
            <person name="Hubbard S.S."/>
            <person name="Banfield J.F."/>
        </authorList>
    </citation>
    <scope>NUCLEOTIDE SEQUENCE [LARGE SCALE GENOMIC DNA]</scope>
</reference>
<proteinExistence type="predicted"/>
<evidence type="ECO:0000256" key="6">
    <source>
        <dbReference type="ARBA" id="ARBA00023002"/>
    </source>
</evidence>
<evidence type="ECO:0000313" key="9">
    <source>
        <dbReference type="Proteomes" id="UP000179183"/>
    </source>
</evidence>
<dbReference type="InterPro" id="IPR050074">
    <property type="entry name" value="DHO_dehydrogenase"/>
</dbReference>
<evidence type="ECO:0000313" key="8">
    <source>
        <dbReference type="EMBL" id="OGZ67239.1"/>
    </source>
</evidence>
<feature type="domain" description="Dihydroorotate dehydrogenase catalytic" evidence="7">
    <location>
        <begin position="19"/>
        <end position="307"/>
    </location>
</feature>
<dbReference type="GO" id="GO:0044205">
    <property type="term" value="P:'de novo' UMP biosynthetic process"/>
    <property type="evidence" value="ECO:0007669"/>
    <property type="project" value="UniProtKB-UniPathway"/>
</dbReference>
<sequence>MSEFKEYQDHGKELINFPTEIAGIELKNPVMNAAGTCKLPEDVERLSNSESSAIMVGSITVESRDGNSGDVYAYLPEDRWSINSKGLPNKGIEYYKQELPLMVARAHSKEKPIFVSVAGFSPEEYVLLSQVAFECGVDLVELNLGCPNVWQGDKQKQIACFNLNLVDEILEKVEKKVGSEAKVSVKISPFSDPFTLVKVAEVIGSSKLVKAVTAVNTFPNAFGYDGKKSRITPGGGLGGLAGPVLKPIGLGQVRQLRAILPEHIGIMGVGGINKSEDVWEYLDSGASAVQIATAYIEQQEKIFSSILGGSTKS</sequence>
<dbReference type="GO" id="GO:0006207">
    <property type="term" value="P:'de novo' pyrimidine nucleobase biosynthetic process"/>
    <property type="evidence" value="ECO:0007669"/>
    <property type="project" value="TreeGrafter"/>
</dbReference>
<dbReference type="UniPathway" id="UPA00070"/>